<accession>A0AAU2GYF6</accession>
<evidence type="ECO:0008006" key="4">
    <source>
        <dbReference type="Google" id="ProtNLM"/>
    </source>
</evidence>
<proteinExistence type="predicted"/>
<evidence type="ECO:0000313" key="3">
    <source>
        <dbReference type="EMBL" id="WTU40872.1"/>
    </source>
</evidence>
<gene>
    <name evidence="3" type="ORF">OHV25_15360</name>
</gene>
<evidence type="ECO:0000256" key="1">
    <source>
        <dbReference type="SAM" id="MobiDB-lite"/>
    </source>
</evidence>
<feature type="compositionally biased region" description="Gly residues" evidence="1">
    <location>
        <begin position="258"/>
        <end position="276"/>
    </location>
</feature>
<keyword evidence="2" id="KW-0812">Transmembrane</keyword>
<organism evidence="3">
    <name type="scientific">Streptomyces sp. NBC_00060</name>
    <dbReference type="NCBI Taxonomy" id="2975636"/>
    <lineage>
        <taxon>Bacteria</taxon>
        <taxon>Bacillati</taxon>
        <taxon>Actinomycetota</taxon>
        <taxon>Actinomycetes</taxon>
        <taxon>Kitasatosporales</taxon>
        <taxon>Streptomycetaceae</taxon>
        <taxon>Streptomyces</taxon>
    </lineage>
</organism>
<evidence type="ECO:0000256" key="2">
    <source>
        <dbReference type="SAM" id="Phobius"/>
    </source>
</evidence>
<dbReference type="EMBL" id="CP108253">
    <property type="protein sequence ID" value="WTU40872.1"/>
    <property type="molecule type" value="Genomic_DNA"/>
</dbReference>
<feature type="region of interest" description="Disordered" evidence="1">
    <location>
        <begin position="257"/>
        <end position="277"/>
    </location>
</feature>
<reference evidence="3" key="1">
    <citation type="submission" date="2022-10" db="EMBL/GenBank/DDBJ databases">
        <title>The complete genomes of actinobacterial strains from the NBC collection.</title>
        <authorList>
            <person name="Joergensen T.S."/>
            <person name="Alvarez Arevalo M."/>
            <person name="Sterndorff E.B."/>
            <person name="Faurdal D."/>
            <person name="Vuksanovic O."/>
            <person name="Mourched A.-S."/>
            <person name="Charusanti P."/>
            <person name="Shaw S."/>
            <person name="Blin K."/>
            <person name="Weber T."/>
        </authorList>
    </citation>
    <scope>NUCLEOTIDE SEQUENCE</scope>
    <source>
        <strain evidence="3">NBC_00060</strain>
    </source>
</reference>
<keyword evidence="2" id="KW-0472">Membrane</keyword>
<feature type="transmembrane region" description="Helical" evidence="2">
    <location>
        <begin position="288"/>
        <end position="307"/>
    </location>
</feature>
<dbReference type="AlphaFoldDB" id="A0AAU2GYF6"/>
<sequence>MILSVRATRGLDLAQHFSNCDYSDSKWHSYERRLLCFVPGAVEAGAAYELSSKLDVAAGHIAYKEWLHATALPDTAANRAELRGDAKAVKGEGPELKLNKLPQGAPDPKPLGEDEFIFANKADFAVTGGRVKGAPGRTVKATVEFRNLGPAWVNELWRQRSITGVAIDFPAGVEVTKAPAHCAPPSPPDLPSKAGVDYTCFTSYIVTEDERDAFTFEVRLGKKAGTAKGSAEITAAPIDADKKNNVAELVFETAAEGSGTGGATGGTSGTTGGSGGRLAATGTSVTPALGGGALLLVVAGAAARTAVKRRRG</sequence>
<keyword evidence="2" id="KW-1133">Transmembrane helix</keyword>
<name>A0AAU2GYF6_9ACTN</name>
<protein>
    <recommendedName>
        <fullName evidence="4">Gram-positive cocci surface proteins LPxTG domain-containing protein</fullName>
    </recommendedName>
</protein>